<dbReference type="InterPro" id="IPR045851">
    <property type="entry name" value="AMP-bd_C_sf"/>
</dbReference>
<dbReference type="PANTHER" id="PTHR24096:SF317">
    <property type="entry name" value="ADENYLATE-FORMING ENZYME AFEA"/>
    <property type="match status" value="1"/>
</dbReference>
<dbReference type="PANTHER" id="PTHR24096">
    <property type="entry name" value="LONG-CHAIN-FATTY-ACID--COA LIGASE"/>
    <property type="match status" value="1"/>
</dbReference>
<reference evidence="8 9" key="1">
    <citation type="submission" date="2017-03" db="EMBL/GenBank/DDBJ databases">
        <title>Genomes of endolithic fungi from Antarctica.</title>
        <authorList>
            <person name="Coleine C."/>
            <person name="Masonjones S."/>
            <person name="Stajich J.E."/>
        </authorList>
    </citation>
    <scope>NUCLEOTIDE SEQUENCE [LARGE SCALE GENOMIC DNA]</scope>
    <source>
        <strain evidence="8 9">CCFEE 6315</strain>
    </source>
</reference>
<feature type="domain" description="AMP-binding enzyme C-terminal" evidence="7">
    <location>
        <begin position="450"/>
        <end position="524"/>
    </location>
</feature>
<keyword evidence="4" id="KW-0547">Nucleotide-binding</keyword>
<dbReference type="GO" id="GO:0019748">
    <property type="term" value="P:secondary metabolic process"/>
    <property type="evidence" value="ECO:0007669"/>
    <property type="project" value="TreeGrafter"/>
</dbReference>
<evidence type="ECO:0000256" key="2">
    <source>
        <dbReference type="ARBA" id="ARBA00006432"/>
    </source>
</evidence>
<dbReference type="Gene3D" id="3.40.50.12780">
    <property type="entry name" value="N-terminal domain of ligase-like"/>
    <property type="match status" value="1"/>
</dbReference>
<name>A0A4U0TR60_9PEZI</name>
<evidence type="ECO:0000313" key="8">
    <source>
        <dbReference type="EMBL" id="TKA24643.1"/>
    </source>
</evidence>
<keyword evidence="9" id="KW-1185">Reference proteome</keyword>
<proteinExistence type="inferred from homology"/>
<dbReference type="PROSITE" id="PS00455">
    <property type="entry name" value="AMP_BINDING"/>
    <property type="match status" value="1"/>
</dbReference>
<dbReference type="InterPro" id="IPR025110">
    <property type="entry name" value="AMP-bd_C"/>
</dbReference>
<evidence type="ECO:0000256" key="3">
    <source>
        <dbReference type="ARBA" id="ARBA00022598"/>
    </source>
</evidence>
<keyword evidence="3" id="KW-0436">Ligase</keyword>
<dbReference type="Pfam" id="PF00501">
    <property type="entry name" value="AMP-binding"/>
    <property type="match status" value="1"/>
</dbReference>
<comment type="similarity">
    <text evidence="2">Belongs to the ATP-dependent AMP-binding enzyme family.</text>
</comment>
<gene>
    <name evidence="8" type="ORF">B0A50_06403</name>
</gene>
<organism evidence="8 9">
    <name type="scientific">Salinomyces thailandicus</name>
    <dbReference type="NCBI Taxonomy" id="706561"/>
    <lineage>
        <taxon>Eukaryota</taxon>
        <taxon>Fungi</taxon>
        <taxon>Dikarya</taxon>
        <taxon>Ascomycota</taxon>
        <taxon>Pezizomycotina</taxon>
        <taxon>Dothideomycetes</taxon>
        <taxon>Dothideomycetidae</taxon>
        <taxon>Mycosphaerellales</taxon>
        <taxon>Teratosphaeriaceae</taxon>
        <taxon>Salinomyces</taxon>
    </lineage>
</organism>
<dbReference type="OrthoDB" id="6509636at2759"/>
<evidence type="ECO:0000256" key="5">
    <source>
        <dbReference type="ARBA" id="ARBA00022840"/>
    </source>
</evidence>
<evidence type="ECO:0000259" key="6">
    <source>
        <dbReference type="Pfam" id="PF00501"/>
    </source>
</evidence>
<accession>A0A4U0TR60</accession>
<feature type="domain" description="AMP-dependent synthetase/ligase" evidence="6">
    <location>
        <begin position="20"/>
        <end position="401"/>
    </location>
</feature>
<dbReference type="EMBL" id="NAJL01000042">
    <property type="protein sequence ID" value="TKA24643.1"/>
    <property type="molecule type" value="Genomic_DNA"/>
</dbReference>
<dbReference type="SUPFAM" id="SSF56801">
    <property type="entry name" value="Acetyl-CoA synthetase-like"/>
    <property type="match status" value="1"/>
</dbReference>
<dbReference type="Gene3D" id="3.30.300.30">
    <property type="match status" value="1"/>
</dbReference>
<dbReference type="InterPro" id="IPR042099">
    <property type="entry name" value="ANL_N_sf"/>
</dbReference>
<dbReference type="AlphaFoldDB" id="A0A4U0TR60"/>
<evidence type="ECO:0000313" key="9">
    <source>
        <dbReference type="Proteomes" id="UP000308549"/>
    </source>
</evidence>
<evidence type="ECO:0000256" key="4">
    <source>
        <dbReference type="ARBA" id="ARBA00022741"/>
    </source>
</evidence>
<sequence length="540" mass="59727">MAITEVSNLVTWTFSGTYDQDRPVLIDAANTDRYITKRHASNLVLDLAGAFDRDSTICLHLANDVLYPILVLATLASKCRWTGTNPAYTASELSHHFHISECKYVITETKDVDTVQKAVDMSGVDLEIIVFEDLLAIEVHSAGHFHTMPPSATQLNGLHRHKCKRSLRQLLSNHTAFNLETVTRGISLSDTAALMQTSGTTGLPKLAARSHHSMISEQQAIEDNNSSKPYEVRRLYCTPIFHSFAAPEMIFNALRLGQTSYFMRRFDDTFAQKIHDLGITETFGAPPMFAHLIAQPNARMLLQGLKAIYFGGAPLAPELRRQMLNLFEGESKPRIVPVYGMTEGGWFTTLKHDQVDDTGSLGKPIPGYELKLSPCPKTNIMDAQLVGEILIRGPQLMTGYHSDSQATAAMFEGDWLKTGDVGYFRDGKIYLVDRAKDLIKVNGWQVSPAELEDVLLQHPDVRDAAIVGVGEGVDEHPAACVVAGRADLTEETVRVHLRARLASYKISRTEVRFVKAIPKNAAGKILRNCLRGVVTTAVET</sequence>
<comment type="caution">
    <text evidence="8">The sequence shown here is derived from an EMBL/GenBank/DDBJ whole genome shotgun (WGS) entry which is preliminary data.</text>
</comment>
<dbReference type="Pfam" id="PF13193">
    <property type="entry name" value="AMP-binding_C"/>
    <property type="match status" value="1"/>
</dbReference>
<dbReference type="InterPro" id="IPR020845">
    <property type="entry name" value="AMP-binding_CS"/>
</dbReference>
<dbReference type="Proteomes" id="UP000308549">
    <property type="component" value="Unassembled WGS sequence"/>
</dbReference>
<keyword evidence="5" id="KW-0067">ATP-binding</keyword>
<dbReference type="GO" id="GO:0016405">
    <property type="term" value="F:CoA-ligase activity"/>
    <property type="evidence" value="ECO:0007669"/>
    <property type="project" value="TreeGrafter"/>
</dbReference>
<dbReference type="InterPro" id="IPR000873">
    <property type="entry name" value="AMP-dep_synth/lig_dom"/>
</dbReference>
<evidence type="ECO:0000259" key="7">
    <source>
        <dbReference type="Pfam" id="PF13193"/>
    </source>
</evidence>
<evidence type="ECO:0000256" key="1">
    <source>
        <dbReference type="ARBA" id="ARBA00005179"/>
    </source>
</evidence>
<dbReference type="GO" id="GO:0005524">
    <property type="term" value="F:ATP binding"/>
    <property type="evidence" value="ECO:0007669"/>
    <property type="project" value="UniProtKB-KW"/>
</dbReference>
<protein>
    <submittedName>
        <fullName evidence="8">Uncharacterized protein</fullName>
    </submittedName>
</protein>
<comment type="pathway">
    <text evidence="1">Secondary metabolite biosynthesis.</text>
</comment>